<evidence type="ECO:0000313" key="5">
    <source>
        <dbReference type="EMBL" id="QLF70862.1"/>
    </source>
</evidence>
<feature type="compositionally biased region" description="Low complexity" evidence="2">
    <location>
        <begin position="119"/>
        <end position="129"/>
    </location>
</feature>
<dbReference type="PROSITE" id="PS51257">
    <property type="entry name" value="PROKAR_LIPOPROTEIN"/>
    <property type="match status" value="1"/>
</dbReference>
<evidence type="ECO:0000313" key="6">
    <source>
        <dbReference type="Proteomes" id="UP000308530"/>
    </source>
</evidence>
<evidence type="ECO:0000256" key="3">
    <source>
        <dbReference type="SAM" id="SignalP"/>
    </source>
</evidence>
<feature type="signal peptide" evidence="3">
    <location>
        <begin position="1"/>
        <end position="26"/>
    </location>
</feature>
<keyword evidence="3" id="KW-0732">Signal</keyword>
<feature type="region of interest" description="Disordered" evidence="2">
    <location>
        <begin position="173"/>
        <end position="195"/>
    </location>
</feature>
<gene>
    <name evidence="5" type="ORF">FE840_015650</name>
</gene>
<reference evidence="5 6" key="1">
    <citation type="submission" date="2020-06" db="EMBL/GenBank/DDBJ databases">
        <title>Genome sequence of Rhizobium sp strain ADMK78.</title>
        <authorList>
            <person name="Rahi P."/>
        </authorList>
    </citation>
    <scope>NUCLEOTIDE SEQUENCE [LARGE SCALE GENOMIC DNA]</scope>
    <source>
        <strain evidence="5 6">ADMK78</strain>
    </source>
</reference>
<dbReference type="Gene3D" id="1.10.530.10">
    <property type="match status" value="1"/>
</dbReference>
<feature type="compositionally biased region" description="Polar residues" evidence="2">
    <location>
        <begin position="58"/>
        <end position="67"/>
    </location>
</feature>
<feature type="region of interest" description="Disordered" evidence="2">
    <location>
        <begin position="119"/>
        <end position="153"/>
    </location>
</feature>
<sequence>MSRELNRSVVLCLAAGLLVGATSCTAIDDSVKADLASGTSLSPNSPEMRAARAAETASLGSTPTSSEVAAITADQLAAANPGPAPKIPGTDTSAPIPQLKASALASTTTTDAAKALDMVTSPSGSSQSSVPAPTATVELAASSPSATAPANSALQPPVTLAYANPARNLDLTSFGDPFDVTPPKDVQEKESRKSTTGPTVINALVEKYAAKYQMPAELIHRVIKRESTYNPAAYSKGNYGLMQIRYNTARGLGYKGTPEGLFDAETNMKYAVRYLRGAWLVADKDHDQAIRLYSRGYYYDAKRKGMLHVLQGG</sequence>
<feature type="region of interest" description="Disordered" evidence="2">
    <location>
        <begin position="37"/>
        <end position="67"/>
    </location>
</feature>
<dbReference type="Pfam" id="PF01464">
    <property type="entry name" value="SLT"/>
    <property type="match status" value="1"/>
</dbReference>
<dbReference type="RefSeq" id="WP_138286410.1">
    <property type="nucleotide sequence ID" value="NZ_CP058350.1"/>
</dbReference>
<dbReference type="SUPFAM" id="SSF53955">
    <property type="entry name" value="Lysozyme-like"/>
    <property type="match status" value="1"/>
</dbReference>
<name>A0ABX6QRP0_9HYPH</name>
<keyword evidence="6" id="KW-1185">Reference proteome</keyword>
<dbReference type="Proteomes" id="UP000308530">
    <property type="component" value="Chromosome"/>
</dbReference>
<dbReference type="InterPro" id="IPR023346">
    <property type="entry name" value="Lysozyme-like_dom_sf"/>
</dbReference>
<protein>
    <submittedName>
        <fullName evidence="5">Transglycosylase SLT domain-containing protein</fullName>
    </submittedName>
</protein>
<evidence type="ECO:0000256" key="1">
    <source>
        <dbReference type="ARBA" id="ARBA00009387"/>
    </source>
</evidence>
<comment type="similarity">
    <text evidence="1">Belongs to the virb1 family.</text>
</comment>
<evidence type="ECO:0000256" key="2">
    <source>
        <dbReference type="SAM" id="MobiDB-lite"/>
    </source>
</evidence>
<dbReference type="EMBL" id="CP058350">
    <property type="protein sequence ID" value="QLF70862.1"/>
    <property type="molecule type" value="Genomic_DNA"/>
</dbReference>
<feature type="chain" id="PRO_5046444471" evidence="3">
    <location>
        <begin position="27"/>
        <end position="313"/>
    </location>
</feature>
<accession>A0ABX6QRP0</accession>
<organism evidence="5 6">
    <name type="scientific">Peteryoungia desertarenae</name>
    <dbReference type="NCBI Taxonomy" id="1813451"/>
    <lineage>
        <taxon>Bacteria</taxon>
        <taxon>Pseudomonadati</taxon>
        <taxon>Pseudomonadota</taxon>
        <taxon>Alphaproteobacteria</taxon>
        <taxon>Hyphomicrobiales</taxon>
        <taxon>Rhizobiaceae</taxon>
        <taxon>Peteryoungia</taxon>
    </lineage>
</organism>
<evidence type="ECO:0000259" key="4">
    <source>
        <dbReference type="Pfam" id="PF01464"/>
    </source>
</evidence>
<feature type="domain" description="Transglycosylase SLT" evidence="4">
    <location>
        <begin position="204"/>
        <end position="296"/>
    </location>
</feature>
<dbReference type="InterPro" id="IPR008258">
    <property type="entry name" value="Transglycosylase_SLT_dom_1"/>
</dbReference>
<feature type="compositionally biased region" description="Low complexity" evidence="2">
    <location>
        <begin position="140"/>
        <end position="153"/>
    </location>
</feature>
<proteinExistence type="inferred from homology"/>